<proteinExistence type="predicted"/>
<feature type="compositionally biased region" description="Polar residues" evidence="3">
    <location>
        <begin position="508"/>
        <end position="517"/>
    </location>
</feature>
<protein>
    <recommendedName>
        <fullName evidence="4">C2 domain-containing protein</fullName>
    </recommendedName>
</protein>
<comment type="subcellular location">
    <subcellularLocation>
        <location evidence="2">Synapse</location>
    </subcellularLocation>
</comment>
<dbReference type="Pfam" id="PF00168">
    <property type="entry name" value="C2"/>
    <property type="match status" value="1"/>
</dbReference>
<sequence length="932" mass="103952">MNQLSKTEQVLKEMRQYLIDILVLSEIRWTGNGLEKFSDGYVMAFSGHPSVHRTGVGLLMSPLAHKAMKNWNPVNERIMTARFVSNHTKMTIIACYAPTNEADEEEKDAFYNMLHLVTKDVPRHDVLCVVGDLNAKVGADRQYCPEVLGPHGMGEINENGTLLIDYALSNDLIIGGSMFDHKTIHKYTWEDSGRSHQVLTRQRSHSAAPTDYPEISRLGRARSRSPRRVSDPGSRSLSPPENRISGAIPSRSVMASRSAVTTPTGSPKKRQLPQIPPSAFHLSREKMRQESDDRPRQLRSHQMSNYRMSNTVGPNSARLYSGHSDNDLLGYERGTRYRGYAQDDRLRKSDGLLSPDREGVADSDIESVVSGMSALSTQSERPMKSNARRGEVMQSGTSNGGMDRRMMSERSISQSDCPPDDKIDGSLSDTAVNRQSLERSKRGHGRDSRTSSKGDRNLSKKSSSTSQLSATGRKRKLGFGKKDSKSGKITVHRSEEVAPSEMRHLVRQSESVSSDGELSNEGGEGGDRDNLDRIERFAKVSAYRKRQQSTSGIQRCQEVIPPNRLVRQTSRESTDGSSMNSVSSDGSSWVALSRLAPESSGQLSEFVEGLGPGQLVGRQVLGTPALGDVQLALCDRKGHLEVEVIRARGLQTKPNAKVLPAPYVKVYLVNGKRCIAKAKTSTARRTLDPLYQQQLVFHENYSGCVLQVTVWGDYGRIEGKKVFMGVAQIMLDDLVLSSLVIGWYKLFGTHSLVSLPPVTMSSKHRMVGRICAANIEQICRANIEWSEDSVQQTSSKYLKQTSNGRSNMYSKHRDNMSSKHRMVGGICAANIDHLCRANIKRSEEYVQQTSSKYVEKTLNSWRNMYSKHRSNMPRKHRMVGIICRANIKQICRANISSKHRTVGVICTANIETICRANIEWSEEYVQQTSNKH</sequence>
<feature type="compositionally biased region" description="Polar residues" evidence="3">
    <location>
        <begin position="300"/>
        <end position="314"/>
    </location>
</feature>
<feature type="compositionally biased region" description="Basic and acidic residues" evidence="3">
    <location>
        <begin position="348"/>
        <end position="360"/>
    </location>
</feature>
<dbReference type="Gene3D" id="3.60.10.10">
    <property type="entry name" value="Endonuclease/exonuclease/phosphatase"/>
    <property type="match status" value="1"/>
</dbReference>
<dbReference type="EMBL" id="JAVRJZ010000009">
    <property type="protein sequence ID" value="KAK2719047.1"/>
    <property type="molecule type" value="Genomic_DNA"/>
</dbReference>
<dbReference type="Gene3D" id="2.60.40.150">
    <property type="entry name" value="C2 domain"/>
    <property type="match status" value="1"/>
</dbReference>
<evidence type="ECO:0000256" key="2">
    <source>
        <dbReference type="ARBA" id="ARBA00034103"/>
    </source>
</evidence>
<dbReference type="GO" id="GO:0048167">
    <property type="term" value="P:regulation of synaptic plasticity"/>
    <property type="evidence" value="ECO:0007669"/>
    <property type="project" value="TreeGrafter"/>
</dbReference>
<evidence type="ECO:0000313" key="6">
    <source>
        <dbReference type="Proteomes" id="UP001187531"/>
    </source>
</evidence>
<feature type="compositionally biased region" description="Low complexity" evidence="3">
    <location>
        <begin position="460"/>
        <end position="469"/>
    </location>
</feature>
<dbReference type="GO" id="GO:0042391">
    <property type="term" value="P:regulation of membrane potential"/>
    <property type="evidence" value="ECO:0007669"/>
    <property type="project" value="TreeGrafter"/>
</dbReference>
<keyword evidence="1" id="KW-0770">Synapse</keyword>
<dbReference type="Proteomes" id="UP001187531">
    <property type="component" value="Unassembled WGS sequence"/>
</dbReference>
<dbReference type="SUPFAM" id="SSF49562">
    <property type="entry name" value="C2 domain (Calcium/lipid-binding domain, CaLB)"/>
    <property type="match status" value="1"/>
</dbReference>
<dbReference type="InterPro" id="IPR035892">
    <property type="entry name" value="C2_domain_sf"/>
</dbReference>
<dbReference type="SUPFAM" id="SSF56219">
    <property type="entry name" value="DNase I-like"/>
    <property type="match status" value="1"/>
</dbReference>
<keyword evidence="6" id="KW-1185">Reference proteome</keyword>
<dbReference type="GO" id="GO:0048791">
    <property type="term" value="P:calcium ion-regulated exocytosis of neurotransmitter"/>
    <property type="evidence" value="ECO:0007669"/>
    <property type="project" value="TreeGrafter"/>
</dbReference>
<evidence type="ECO:0000256" key="1">
    <source>
        <dbReference type="ARBA" id="ARBA00023018"/>
    </source>
</evidence>
<dbReference type="InterPro" id="IPR000008">
    <property type="entry name" value="C2_dom"/>
</dbReference>
<evidence type="ECO:0000256" key="3">
    <source>
        <dbReference type="SAM" id="MobiDB-lite"/>
    </source>
</evidence>
<dbReference type="FunFam" id="2.60.40.150:FF:000188">
    <property type="entry name" value="Uncharacterized protein, isoform D"/>
    <property type="match status" value="1"/>
</dbReference>
<dbReference type="InterPro" id="IPR036691">
    <property type="entry name" value="Endo/exonu/phosph_ase_sf"/>
</dbReference>
<dbReference type="AlphaFoldDB" id="A0AA88IBY0"/>
<reference evidence="5" key="1">
    <citation type="submission" date="2023-07" db="EMBL/GenBank/DDBJ databases">
        <title>Chromosome-level genome assembly of Artemia franciscana.</title>
        <authorList>
            <person name="Jo E."/>
        </authorList>
    </citation>
    <scope>NUCLEOTIDE SEQUENCE</scope>
    <source>
        <tissue evidence="5">Whole body</tissue>
    </source>
</reference>
<evidence type="ECO:0000259" key="4">
    <source>
        <dbReference type="PROSITE" id="PS50004"/>
    </source>
</evidence>
<feature type="region of interest" description="Disordered" evidence="3">
    <location>
        <begin position="348"/>
        <end position="532"/>
    </location>
</feature>
<dbReference type="GO" id="GO:0042734">
    <property type="term" value="C:presynaptic membrane"/>
    <property type="evidence" value="ECO:0007669"/>
    <property type="project" value="TreeGrafter"/>
</dbReference>
<feature type="compositionally biased region" description="Basic and acidic residues" evidence="3">
    <location>
        <begin position="436"/>
        <end position="458"/>
    </location>
</feature>
<dbReference type="CDD" id="cd09076">
    <property type="entry name" value="L1-EN"/>
    <property type="match status" value="1"/>
</dbReference>
<dbReference type="InterPro" id="IPR039032">
    <property type="entry name" value="Rim-like"/>
</dbReference>
<dbReference type="GO" id="GO:0050806">
    <property type="term" value="P:positive regulation of synaptic transmission"/>
    <property type="evidence" value="ECO:0007669"/>
    <property type="project" value="TreeGrafter"/>
</dbReference>
<dbReference type="PANTHER" id="PTHR12157">
    <property type="entry name" value="REGULATING SYNAPTIC MEMBRANE EXOCYTOSIS PROTEIN"/>
    <property type="match status" value="1"/>
</dbReference>
<dbReference type="SMART" id="SM00239">
    <property type="entry name" value="C2"/>
    <property type="match status" value="1"/>
</dbReference>
<dbReference type="PANTHER" id="PTHR12157:SF21">
    <property type="entry name" value="RAB3 INTERACTING MOLECULE, ISOFORM F"/>
    <property type="match status" value="1"/>
</dbReference>
<dbReference type="GO" id="GO:0044325">
    <property type="term" value="F:transmembrane transporter binding"/>
    <property type="evidence" value="ECO:0007669"/>
    <property type="project" value="TreeGrafter"/>
</dbReference>
<evidence type="ECO:0000313" key="5">
    <source>
        <dbReference type="EMBL" id="KAK2719047.1"/>
    </source>
</evidence>
<comment type="caution">
    <text evidence="5">The sequence shown here is derived from an EMBL/GenBank/DDBJ whole genome shotgun (WGS) entry which is preliminary data.</text>
</comment>
<dbReference type="PROSITE" id="PS50004">
    <property type="entry name" value="C2"/>
    <property type="match status" value="1"/>
</dbReference>
<dbReference type="GO" id="GO:0031267">
    <property type="term" value="F:small GTPase binding"/>
    <property type="evidence" value="ECO:0007669"/>
    <property type="project" value="InterPro"/>
</dbReference>
<feature type="compositionally biased region" description="Basic and acidic residues" evidence="3">
    <location>
        <begin position="480"/>
        <end position="504"/>
    </location>
</feature>
<dbReference type="GO" id="GO:0048788">
    <property type="term" value="C:cytoskeleton of presynaptic active zone"/>
    <property type="evidence" value="ECO:0007669"/>
    <property type="project" value="TreeGrafter"/>
</dbReference>
<organism evidence="5 6">
    <name type="scientific">Artemia franciscana</name>
    <name type="common">Brine shrimp</name>
    <name type="synonym">Artemia sanfranciscana</name>
    <dbReference type="NCBI Taxonomy" id="6661"/>
    <lineage>
        <taxon>Eukaryota</taxon>
        <taxon>Metazoa</taxon>
        <taxon>Ecdysozoa</taxon>
        <taxon>Arthropoda</taxon>
        <taxon>Crustacea</taxon>
        <taxon>Branchiopoda</taxon>
        <taxon>Anostraca</taxon>
        <taxon>Artemiidae</taxon>
        <taxon>Artemia</taxon>
    </lineage>
</organism>
<feature type="domain" description="C2" evidence="4">
    <location>
        <begin position="625"/>
        <end position="744"/>
    </location>
</feature>
<feature type="compositionally biased region" description="Polar residues" evidence="3">
    <location>
        <begin position="253"/>
        <end position="265"/>
    </location>
</feature>
<feature type="compositionally biased region" description="Basic and acidic residues" evidence="3">
    <location>
        <begin position="282"/>
        <end position="296"/>
    </location>
</feature>
<feature type="compositionally biased region" description="Polar residues" evidence="3">
    <location>
        <begin position="195"/>
        <end position="207"/>
    </location>
</feature>
<accession>A0AA88IBY0</accession>
<name>A0AA88IBY0_ARTSF</name>
<gene>
    <name evidence="5" type="ORF">QYM36_006161</name>
</gene>
<dbReference type="CDD" id="cd04028">
    <property type="entry name" value="C2B_RIM1alpha"/>
    <property type="match status" value="1"/>
</dbReference>
<feature type="region of interest" description="Disordered" evidence="3">
    <location>
        <begin position="194"/>
        <end position="327"/>
    </location>
</feature>